<reference evidence="1 2" key="1">
    <citation type="submission" date="2016-10" db="EMBL/GenBank/DDBJ databases">
        <authorList>
            <person name="de Groot N.N."/>
        </authorList>
    </citation>
    <scope>NUCLEOTIDE SEQUENCE [LARGE SCALE GENOMIC DNA]</scope>
    <source>
        <strain evidence="1 2">CGMCC 1.6848</strain>
    </source>
</reference>
<keyword evidence="2" id="KW-1185">Reference proteome</keyword>
<accession>A0A1I3CBX7</accession>
<dbReference type="AlphaFoldDB" id="A0A1I3CBX7"/>
<protein>
    <submittedName>
        <fullName evidence="1">Uncharacterized protein</fullName>
    </submittedName>
</protein>
<organism evidence="1 2">
    <name type="scientific">Modicisalibacter xianhensis</name>
    <dbReference type="NCBI Taxonomy" id="442341"/>
    <lineage>
        <taxon>Bacteria</taxon>
        <taxon>Pseudomonadati</taxon>
        <taxon>Pseudomonadota</taxon>
        <taxon>Gammaproteobacteria</taxon>
        <taxon>Oceanospirillales</taxon>
        <taxon>Halomonadaceae</taxon>
        <taxon>Modicisalibacter</taxon>
    </lineage>
</organism>
<proteinExistence type="predicted"/>
<dbReference type="EMBL" id="FOPY01000008">
    <property type="protein sequence ID" value="SFH71933.1"/>
    <property type="molecule type" value="Genomic_DNA"/>
</dbReference>
<gene>
    <name evidence="1" type="ORF">SAMN04487959_108123</name>
</gene>
<name>A0A1I3CBX7_9GAMM</name>
<dbReference type="Proteomes" id="UP000199040">
    <property type="component" value="Unassembled WGS sequence"/>
</dbReference>
<sequence>MPTFLIEKDYETGDANTPDGTFQVVTLEDENGNDVMDEIGIDPGTLYPIDTGEAEIVSQIGAALDLDTAEIELEESNPGNPRYRLE</sequence>
<evidence type="ECO:0000313" key="1">
    <source>
        <dbReference type="EMBL" id="SFH71933.1"/>
    </source>
</evidence>
<evidence type="ECO:0000313" key="2">
    <source>
        <dbReference type="Proteomes" id="UP000199040"/>
    </source>
</evidence>
<dbReference type="RefSeq" id="WP_143097587.1">
    <property type="nucleotide sequence ID" value="NZ_FOPY01000008.1"/>
</dbReference>